<dbReference type="SUPFAM" id="SSF52540">
    <property type="entry name" value="P-loop containing nucleoside triphosphate hydrolases"/>
    <property type="match status" value="1"/>
</dbReference>
<evidence type="ECO:0000313" key="3">
    <source>
        <dbReference type="Proteomes" id="UP001183410"/>
    </source>
</evidence>
<dbReference type="CDD" id="cd00882">
    <property type="entry name" value="Ras_like_GTPase"/>
    <property type="match status" value="1"/>
</dbReference>
<accession>A0ABU2JRA3</accession>
<evidence type="ECO:0000313" key="2">
    <source>
        <dbReference type="EMBL" id="MDT0267513.1"/>
    </source>
</evidence>
<dbReference type="Pfam" id="PF19993">
    <property type="entry name" value="DO-GTPase2"/>
    <property type="match status" value="1"/>
</dbReference>
<dbReference type="InterPro" id="IPR027417">
    <property type="entry name" value="P-loop_NTPase"/>
</dbReference>
<organism evidence="2 3">
    <name type="scientific">Streptomyces chisholmiae</name>
    <dbReference type="NCBI Taxonomy" id="3075540"/>
    <lineage>
        <taxon>Bacteria</taxon>
        <taxon>Bacillati</taxon>
        <taxon>Actinomycetota</taxon>
        <taxon>Actinomycetes</taxon>
        <taxon>Kitasatosporales</taxon>
        <taxon>Streptomycetaceae</taxon>
        <taxon>Streptomyces</taxon>
    </lineage>
</organism>
<reference evidence="3" key="1">
    <citation type="submission" date="2023-07" db="EMBL/GenBank/DDBJ databases">
        <title>30 novel species of actinomycetes from the DSMZ collection.</title>
        <authorList>
            <person name="Nouioui I."/>
        </authorList>
    </citation>
    <scope>NUCLEOTIDE SEQUENCE [LARGE SCALE GENOMIC DNA]</scope>
    <source>
        <strain evidence="3">DSM 44915</strain>
    </source>
</reference>
<dbReference type="Proteomes" id="UP001183410">
    <property type="component" value="Unassembled WGS sequence"/>
</dbReference>
<dbReference type="EMBL" id="JAVREO010000007">
    <property type="protein sequence ID" value="MDT0267513.1"/>
    <property type="molecule type" value="Genomic_DNA"/>
</dbReference>
<keyword evidence="3" id="KW-1185">Reference proteome</keyword>
<proteinExistence type="predicted"/>
<sequence length="398" mass="44239">MAKRLVCPYCYETFTAREILFRCNTRLSRTGQRCLAERDDVLLQRLGQRREGGPVFAADGRRTTAPCPTCKNETTYRVCPVCHSTLPAQFGFLGNRLIAMVGARDSGKTVLMTVLLHELMNRIGERYRISLIGADDATMLRFGKEYQDRLYQEGQMLIGTRTAGARINNQVDPLVFRFGVTRPRLFRDTRKHTVLSFFDTAGEDFNSRESVELNTRYLANADGIILVLDPLQLPGARELALPGTLLPGTDEVDAPVNVLARITNLLLSRVGRRGAAVSRVPIAVVFAKMDALVHQLDAGSPLRAQPPDGGRYDVADGLDVHHEVRHLLKRWDGVGLDQTLENNHASYRYFGVSALGRTPTPEGRVAATGIQPYRIADPLLWLLSEFGALPRTRRAGRG</sequence>
<gene>
    <name evidence="2" type="ORF">RM844_14580</name>
</gene>
<comment type="caution">
    <text evidence="2">The sequence shown here is derived from an EMBL/GenBank/DDBJ whole genome shotgun (WGS) entry which is preliminary data.</text>
</comment>
<dbReference type="InterPro" id="IPR045528">
    <property type="entry name" value="DO-GTPase2"/>
</dbReference>
<dbReference type="RefSeq" id="WP_311667573.1">
    <property type="nucleotide sequence ID" value="NZ_JAVREO010000007.1"/>
</dbReference>
<protein>
    <recommendedName>
        <fullName evidence="1">Double-GTPase 2 domain-containing protein</fullName>
    </recommendedName>
</protein>
<name>A0ABU2JRA3_9ACTN</name>
<feature type="domain" description="Double-GTPase 2" evidence="1">
    <location>
        <begin position="96"/>
        <end position="295"/>
    </location>
</feature>
<dbReference type="Gene3D" id="3.40.50.300">
    <property type="entry name" value="P-loop containing nucleotide triphosphate hydrolases"/>
    <property type="match status" value="1"/>
</dbReference>
<evidence type="ECO:0000259" key="1">
    <source>
        <dbReference type="Pfam" id="PF19993"/>
    </source>
</evidence>